<sequence length="415" mass="44683">MMDTAALVWLLLTWLAGVALCDGRDPADGSGAKCTTRRGLVLEPPVPRLPLGRTQSGIGALDVNGRLMDCLQIRQATVQECQGSMPSCLKGHAFNDELHRPGASTEISRCGDITELRPSRVNANDMYCVGPSLPPYGFALCNFDRARTVLTCREFAWKRGLDAERKTIGRTQGWDWVGQIEPVDAPPRREPVDISGDHVSSSSPSGWRLVGVREPEHPLSEGRVMCQARRAVTILTGRGVMAKLASVGTASSRIRDAHGFVAVCFELREETTIVCPNPDRHLCSTQTTSAPYALAHYGRVPVHFCSDLPYVPSEALFAGDFLCSLPTAHDRFFAICSLTGTSRATNCLELSEASTYTEARGASDPNSITPDLAPQPSSGAVANVTTWGWSQAINCQGQMSCSCQCGSANLSQPAQ</sequence>
<evidence type="ECO:0000313" key="3">
    <source>
        <dbReference type="Proteomes" id="UP000224854"/>
    </source>
</evidence>
<keyword evidence="1" id="KW-0732">Signal</keyword>
<evidence type="ECO:0000256" key="1">
    <source>
        <dbReference type="SAM" id="SignalP"/>
    </source>
</evidence>
<proteinExistence type="predicted"/>
<keyword evidence="3" id="KW-1185">Reference proteome</keyword>
<dbReference type="EMBL" id="NJEU01000128">
    <property type="protein sequence ID" value="PHH81324.1"/>
    <property type="molecule type" value="Genomic_DNA"/>
</dbReference>
<organism evidence="2 3">
    <name type="scientific">Ophiocordyceps australis</name>
    <dbReference type="NCBI Taxonomy" id="1399860"/>
    <lineage>
        <taxon>Eukaryota</taxon>
        <taxon>Fungi</taxon>
        <taxon>Dikarya</taxon>
        <taxon>Ascomycota</taxon>
        <taxon>Pezizomycotina</taxon>
        <taxon>Sordariomycetes</taxon>
        <taxon>Hypocreomycetidae</taxon>
        <taxon>Hypocreales</taxon>
        <taxon>Ophiocordycipitaceae</taxon>
        <taxon>Ophiocordyceps</taxon>
    </lineage>
</organism>
<dbReference type="Proteomes" id="UP000224854">
    <property type="component" value="Unassembled WGS sequence"/>
</dbReference>
<protein>
    <submittedName>
        <fullName evidence="2">Uncharacterized protein</fullName>
    </submittedName>
</protein>
<evidence type="ECO:0000313" key="2">
    <source>
        <dbReference type="EMBL" id="PHH81324.1"/>
    </source>
</evidence>
<feature type="chain" id="PRO_5012428725" evidence="1">
    <location>
        <begin position="22"/>
        <end position="415"/>
    </location>
</feature>
<gene>
    <name evidence="2" type="ORF">CDD82_1025</name>
</gene>
<accession>A0A2C5ZPH9</accession>
<reference evidence="2 3" key="1">
    <citation type="submission" date="2017-06" db="EMBL/GenBank/DDBJ databases">
        <title>Ant-infecting Ophiocordyceps genomes reveal a high diversity of potential behavioral manipulation genes and a possible major role for enterotoxins.</title>
        <authorList>
            <person name="De Bekker C."/>
            <person name="Evans H.C."/>
            <person name="Brachmann A."/>
            <person name="Hughes D.P."/>
        </authorList>
    </citation>
    <scope>NUCLEOTIDE SEQUENCE [LARGE SCALE GENOMIC DNA]</scope>
    <source>
        <strain evidence="2 3">1348a</strain>
    </source>
</reference>
<dbReference type="AlphaFoldDB" id="A0A2C5ZPH9"/>
<name>A0A2C5ZPH9_9HYPO</name>
<comment type="caution">
    <text evidence="2">The sequence shown here is derived from an EMBL/GenBank/DDBJ whole genome shotgun (WGS) entry which is preliminary data.</text>
</comment>
<feature type="signal peptide" evidence="1">
    <location>
        <begin position="1"/>
        <end position="21"/>
    </location>
</feature>